<evidence type="ECO:0000313" key="2">
    <source>
        <dbReference type="Proteomes" id="UP000824120"/>
    </source>
</evidence>
<dbReference type="Proteomes" id="UP000824120">
    <property type="component" value="Chromosome 3"/>
</dbReference>
<organism evidence="1 2">
    <name type="scientific">Solanum commersonii</name>
    <name type="common">Commerson's wild potato</name>
    <name type="synonym">Commerson's nightshade</name>
    <dbReference type="NCBI Taxonomy" id="4109"/>
    <lineage>
        <taxon>Eukaryota</taxon>
        <taxon>Viridiplantae</taxon>
        <taxon>Streptophyta</taxon>
        <taxon>Embryophyta</taxon>
        <taxon>Tracheophyta</taxon>
        <taxon>Spermatophyta</taxon>
        <taxon>Magnoliopsida</taxon>
        <taxon>eudicotyledons</taxon>
        <taxon>Gunneridae</taxon>
        <taxon>Pentapetalae</taxon>
        <taxon>asterids</taxon>
        <taxon>lamiids</taxon>
        <taxon>Solanales</taxon>
        <taxon>Solanaceae</taxon>
        <taxon>Solanoideae</taxon>
        <taxon>Solaneae</taxon>
        <taxon>Solanum</taxon>
    </lineage>
</organism>
<dbReference type="AlphaFoldDB" id="A0A9J6A5U7"/>
<name>A0A9J6A5U7_SOLCO</name>
<accession>A0A9J6A5U7</accession>
<dbReference type="PANTHER" id="PTHR46238">
    <property type="entry name" value="REVERSE TRANSCRIPTASE DOMAIN-CONTAINING PROTEIN"/>
    <property type="match status" value="1"/>
</dbReference>
<evidence type="ECO:0000313" key="1">
    <source>
        <dbReference type="EMBL" id="KAG5619447.1"/>
    </source>
</evidence>
<sequence length="128" mass="15349">MPLESCVIRKFHLDLKTGLVVSECWRSRTHMFKMRFAEMRMLRWMCGHTRRDKIRNEVIQEKVGVASWWTRPRKRGPRWFGHVKRAQVRRCEGGRRGAAEGRGRPKKYRGEVIRRGLGSLHIRRHDSR</sequence>
<keyword evidence="2" id="KW-1185">Reference proteome</keyword>
<dbReference type="EMBL" id="JACXVP010000003">
    <property type="protein sequence ID" value="KAG5619447.1"/>
    <property type="molecule type" value="Genomic_DNA"/>
</dbReference>
<protein>
    <submittedName>
        <fullName evidence="1">Uncharacterized protein</fullName>
    </submittedName>
</protein>
<dbReference type="PANTHER" id="PTHR46238:SF8">
    <property type="entry name" value="ENDONUCLEASE_EXONUCLEASE_PHOSPHATASE DOMAIN-CONTAINING PROTEIN"/>
    <property type="match status" value="1"/>
</dbReference>
<proteinExistence type="predicted"/>
<reference evidence="1 2" key="1">
    <citation type="submission" date="2020-09" db="EMBL/GenBank/DDBJ databases">
        <title>De no assembly of potato wild relative species, Solanum commersonii.</title>
        <authorList>
            <person name="Cho K."/>
        </authorList>
    </citation>
    <scope>NUCLEOTIDE SEQUENCE [LARGE SCALE GENOMIC DNA]</scope>
    <source>
        <strain evidence="1">LZ3.2</strain>
        <tissue evidence="1">Leaf</tissue>
    </source>
</reference>
<comment type="caution">
    <text evidence="1">The sequence shown here is derived from an EMBL/GenBank/DDBJ whole genome shotgun (WGS) entry which is preliminary data.</text>
</comment>
<dbReference type="OrthoDB" id="1303839at2759"/>
<gene>
    <name evidence="1" type="ORF">H5410_019271</name>
</gene>